<dbReference type="EnsemblPlants" id="ORUFI06G20590.1">
    <property type="protein sequence ID" value="ORUFI06G20590.1"/>
    <property type="gene ID" value="ORUFI06G20590"/>
</dbReference>
<feature type="domain" description="Plant heme peroxidase family profile" evidence="2">
    <location>
        <begin position="1"/>
        <end position="124"/>
    </location>
</feature>
<keyword evidence="1" id="KW-0106">Calcium</keyword>
<evidence type="ECO:0000313" key="3">
    <source>
        <dbReference type="EnsemblPlants" id="ORUFI06G20590.1"/>
    </source>
</evidence>
<dbReference type="InterPro" id="IPR010255">
    <property type="entry name" value="Haem_peroxidase_sf"/>
</dbReference>
<evidence type="ECO:0000256" key="1">
    <source>
        <dbReference type="ARBA" id="ARBA00022837"/>
    </source>
</evidence>
<dbReference type="PROSITE" id="PS50873">
    <property type="entry name" value="PEROXIDASE_4"/>
    <property type="match status" value="1"/>
</dbReference>
<dbReference type="Proteomes" id="UP000008022">
    <property type="component" value="Unassembled WGS sequence"/>
</dbReference>
<reference evidence="3" key="2">
    <citation type="submission" date="2015-06" db="UniProtKB">
        <authorList>
            <consortium name="EnsemblPlants"/>
        </authorList>
    </citation>
    <scope>IDENTIFICATION</scope>
</reference>
<name>A0A0E0PZJ1_ORYRU</name>
<dbReference type="Gramene" id="ORUFI06G20590.1">
    <property type="protein sequence ID" value="ORUFI06G20590.1"/>
    <property type="gene ID" value="ORUFI06G20590"/>
</dbReference>
<organism evidence="3 4">
    <name type="scientific">Oryza rufipogon</name>
    <name type="common">Brownbeard rice</name>
    <name type="synonym">Asian wild rice</name>
    <dbReference type="NCBI Taxonomy" id="4529"/>
    <lineage>
        <taxon>Eukaryota</taxon>
        <taxon>Viridiplantae</taxon>
        <taxon>Streptophyta</taxon>
        <taxon>Embryophyta</taxon>
        <taxon>Tracheophyta</taxon>
        <taxon>Spermatophyta</taxon>
        <taxon>Magnoliopsida</taxon>
        <taxon>Liliopsida</taxon>
        <taxon>Poales</taxon>
        <taxon>Poaceae</taxon>
        <taxon>BOP clade</taxon>
        <taxon>Oryzoideae</taxon>
        <taxon>Oryzeae</taxon>
        <taxon>Oryzinae</taxon>
        <taxon>Oryza</taxon>
    </lineage>
</organism>
<dbReference type="SUPFAM" id="SSF48113">
    <property type="entry name" value="Heme-dependent peroxidases"/>
    <property type="match status" value="1"/>
</dbReference>
<dbReference type="HOGENOM" id="CLU_163654_0_0_1"/>
<evidence type="ECO:0000259" key="2">
    <source>
        <dbReference type="PROSITE" id="PS50873"/>
    </source>
</evidence>
<proteinExistence type="predicted"/>
<keyword evidence="4" id="KW-1185">Reference proteome</keyword>
<dbReference type="GO" id="GO:0020037">
    <property type="term" value="F:heme binding"/>
    <property type="evidence" value="ECO:0007669"/>
    <property type="project" value="InterPro"/>
</dbReference>
<dbReference type="STRING" id="4529.A0A0E0PZJ1"/>
<reference evidence="4" key="1">
    <citation type="submission" date="2013-06" db="EMBL/GenBank/DDBJ databases">
        <authorList>
            <person name="Zhao Q."/>
        </authorList>
    </citation>
    <scope>NUCLEOTIDE SEQUENCE</scope>
    <source>
        <strain evidence="4">cv. W1943</strain>
    </source>
</reference>
<protein>
    <recommendedName>
        <fullName evidence="2">Plant heme peroxidase family profile domain-containing protein</fullName>
    </recommendedName>
</protein>
<evidence type="ECO:0000313" key="4">
    <source>
        <dbReference type="Proteomes" id="UP000008022"/>
    </source>
</evidence>
<dbReference type="GO" id="GO:0004601">
    <property type="term" value="F:peroxidase activity"/>
    <property type="evidence" value="ECO:0007669"/>
    <property type="project" value="InterPro"/>
</dbReference>
<dbReference type="AlphaFoldDB" id="A0A0E0PZJ1"/>
<dbReference type="InterPro" id="IPR002016">
    <property type="entry name" value="Haem_peroxidase"/>
</dbReference>
<sequence>MVALSGSHTIGRCVALQLLQQPALVVVRPQRRAGPQLRGSAGDAVAQCPQQEEAGSWCPWTGRRHAQYLRHQLPCRHRRQLGIANSPDSFQTDFAADNVKMGSIGVLTGNAAGGTIRTNCRVAS</sequence>
<accession>A0A0E0PZJ1</accession>
<dbReference type="GO" id="GO:0006979">
    <property type="term" value="P:response to oxidative stress"/>
    <property type="evidence" value="ECO:0007669"/>
    <property type="project" value="InterPro"/>
</dbReference>